<dbReference type="PANTHER" id="PTHR35154:SF3">
    <property type="entry name" value="GBP PROTEIN"/>
    <property type="match status" value="1"/>
</dbReference>
<feature type="compositionally biased region" description="Gly residues" evidence="2">
    <location>
        <begin position="97"/>
        <end position="106"/>
    </location>
</feature>
<feature type="compositionally biased region" description="Low complexity" evidence="2">
    <location>
        <begin position="107"/>
        <end position="128"/>
    </location>
</feature>
<feature type="compositionally biased region" description="Pro residues" evidence="2">
    <location>
        <begin position="265"/>
        <end position="279"/>
    </location>
</feature>
<evidence type="ECO:0000256" key="1">
    <source>
        <dbReference type="ARBA" id="ARBA00010422"/>
    </source>
</evidence>
<evidence type="ECO:0000256" key="2">
    <source>
        <dbReference type="SAM" id="MobiDB-lite"/>
    </source>
</evidence>
<dbReference type="Pfam" id="PF05350">
    <property type="entry name" value="GSK-3_bind"/>
    <property type="match status" value="1"/>
</dbReference>
<comment type="similarity">
    <text evidence="1">Belongs to the GSK-3-binding protein family.</text>
</comment>
<feature type="region of interest" description="Disordered" evidence="2">
    <location>
        <begin position="1"/>
        <end position="195"/>
    </location>
</feature>
<feature type="compositionally biased region" description="Basic residues" evidence="2">
    <location>
        <begin position="42"/>
        <end position="53"/>
    </location>
</feature>
<dbReference type="PANTHER" id="PTHR35154">
    <property type="entry name" value="GBP PROTEIN"/>
    <property type="match status" value="1"/>
</dbReference>
<accession>A0A8V0YJV9</accession>
<feature type="region of interest" description="Disordered" evidence="2">
    <location>
        <begin position="235"/>
        <end position="324"/>
    </location>
</feature>
<evidence type="ECO:0000313" key="4">
    <source>
        <dbReference type="Proteomes" id="UP000000539"/>
    </source>
</evidence>
<dbReference type="Proteomes" id="UP000000539">
    <property type="component" value="Chromosome 2"/>
</dbReference>
<feature type="compositionally biased region" description="Basic residues" evidence="2">
    <location>
        <begin position="84"/>
        <end position="96"/>
    </location>
</feature>
<dbReference type="GO" id="GO:0005737">
    <property type="term" value="C:cytoplasm"/>
    <property type="evidence" value="ECO:0000318"/>
    <property type="project" value="GO_Central"/>
</dbReference>
<feature type="compositionally biased region" description="Low complexity" evidence="2">
    <location>
        <begin position="166"/>
        <end position="180"/>
    </location>
</feature>
<dbReference type="AlphaFoldDB" id="A0A8V0YJV9"/>
<reference evidence="3" key="3">
    <citation type="submission" date="2025-09" db="UniProtKB">
        <authorList>
            <consortium name="Ensembl"/>
        </authorList>
    </citation>
    <scope>IDENTIFICATION</scope>
    <source>
        <strain evidence="3">broiler</strain>
    </source>
</reference>
<reference evidence="3" key="1">
    <citation type="submission" date="2020-11" db="EMBL/GenBank/DDBJ databases">
        <title>Gallus gallus (Chicken) genome, bGalGal1, GRCg7b, maternal haplotype autosomes + Z &amp; W.</title>
        <authorList>
            <person name="Warren W."/>
            <person name="Formenti G."/>
            <person name="Fedrigo O."/>
            <person name="Haase B."/>
            <person name="Mountcastle J."/>
            <person name="Balacco J."/>
            <person name="Tracey A."/>
            <person name="Schneider V."/>
            <person name="Okimoto R."/>
            <person name="Cheng H."/>
            <person name="Hawken R."/>
            <person name="Howe K."/>
            <person name="Jarvis E.D."/>
        </authorList>
    </citation>
    <scope>NUCLEOTIDE SEQUENCE [LARGE SCALE GENOMIC DNA]</scope>
    <source>
        <strain evidence="3">Broiler</strain>
    </source>
</reference>
<dbReference type="GeneTree" id="ENSGT00950000185308"/>
<organism evidence="3 4">
    <name type="scientific">Gallus gallus</name>
    <name type="common">Chicken</name>
    <dbReference type="NCBI Taxonomy" id="9031"/>
    <lineage>
        <taxon>Eukaryota</taxon>
        <taxon>Metazoa</taxon>
        <taxon>Chordata</taxon>
        <taxon>Craniata</taxon>
        <taxon>Vertebrata</taxon>
        <taxon>Euteleostomi</taxon>
        <taxon>Archelosauria</taxon>
        <taxon>Archosauria</taxon>
        <taxon>Dinosauria</taxon>
        <taxon>Saurischia</taxon>
        <taxon>Theropoda</taxon>
        <taxon>Coelurosauria</taxon>
        <taxon>Aves</taxon>
        <taxon>Neognathae</taxon>
        <taxon>Galloanserae</taxon>
        <taxon>Galliformes</taxon>
        <taxon>Phasianidae</taxon>
        <taxon>Phasianinae</taxon>
        <taxon>Gallus</taxon>
    </lineage>
</organism>
<dbReference type="Ensembl" id="ENSGALT00010032307.1">
    <property type="protein sequence ID" value="ENSGALP00010019097.1"/>
    <property type="gene ID" value="ENSGALG00010013419.1"/>
</dbReference>
<feature type="compositionally biased region" description="Pro residues" evidence="2">
    <location>
        <begin position="54"/>
        <end position="68"/>
    </location>
</feature>
<proteinExistence type="inferred from homology"/>
<keyword evidence="4" id="KW-1185">Reference proteome</keyword>
<evidence type="ECO:0000313" key="3">
    <source>
        <dbReference type="Ensembl" id="ENSGALP00010019097.1"/>
    </source>
</evidence>
<reference evidence="3" key="2">
    <citation type="submission" date="2025-08" db="UniProtKB">
        <authorList>
            <consortium name="Ensembl"/>
        </authorList>
    </citation>
    <scope>IDENTIFICATION</scope>
    <source>
        <strain evidence="3">broiler</strain>
    </source>
</reference>
<sequence>AAGGKGTVLTPSTADTSAARRRCERGRPWRGAGAPPALRDPRQRHGPPARPRRAAPPPHAPLPITAPRPEPRAAGFESGPLHAPLRRRGGTARRGRGPGGAAGSGGRSAAPGAPRGRAAGSPRGRAPRPGGGSGGRADRPGASPPPPDAVGGARAPASPIVYKPTPAGRAPASTAAAGAARAGGGAGPGPAARAAMPCRPGERFLLLERSVAVGPAGSKEVDALVAKLGEVLQLSAQRAPPPRGPKHQPGPGSARDRAAPYSPRCCPPAPPPALPPAAPRPEQQRVAKQLCGRGWLRSAARRRKQQRRPPPGPPDPHEEDPHRLLQQLILSGNLIKEAVRRLQLAAAAVGSGGGDGEAAAAAPQ</sequence>
<dbReference type="InterPro" id="IPR008014">
    <property type="entry name" value="GSK3-bd"/>
</dbReference>
<protein>
    <submittedName>
        <fullName evidence="3">Uncharacterized protein</fullName>
    </submittedName>
</protein>
<name>A0A8V0YJV9_CHICK</name>